<feature type="domain" description="Transcription factor AP-2 C-terminal" evidence="8">
    <location>
        <begin position="350"/>
        <end position="499"/>
    </location>
</feature>
<accession>A0A7R9FQH0</accession>
<dbReference type="AlphaFoldDB" id="A0A7R9FQH0"/>
<evidence type="ECO:0000313" key="10">
    <source>
        <dbReference type="Proteomes" id="UP000677054"/>
    </source>
</evidence>
<dbReference type="Pfam" id="PF03299">
    <property type="entry name" value="TF_AP-2"/>
    <property type="match status" value="2"/>
</dbReference>
<evidence type="ECO:0000256" key="5">
    <source>
        <dbReference type="ARBA" id="ARBA00023163"/>
    </source>
</evidence>
<dbReference type="GO" id="GO:0000981">
    <property type="term" value="F:DNA-binding transcription factor activity, RNA polymerase II-specific"/>
    <property type="evidence" value="ECO:0007669"/>
    <property type="project" value="TreeGrafter"/>
</dbReference>
<name>A0A7R9FQH0_9CRUS</name>
<evidence type="ECO:0000256" key="1">
    <source>
        <dbReference type="ARBA" id="ARBA00004123"/>
    </source>
</evidence>
<evidence type="ECO:0000256" key="3">
    <source>
        <dbReference type="ARBA" id="ARBA00023015"/>
    </source>
</evidence>
<feature type="compositionally biased region" description="Polar residues" evidence="7">
    <location>
        <begin position="518"/>
        <end position="527"/>
    </location>
</feature>
<evidence type="ECO:0000256" key="6">
    <source>
        <dbReference type="ARBA" id="ARBA00023242"/>
    </source>
</evidence>
<keyword evidence="10" id="KW-1185">Reference proteome</keyword>
<evidence type="ECO:0000313" key="9">
    <source>
        <dbReference type="EMBL" id="CAD7251311.1"/>
    </source>
</evidence>
<gene>
    <name evidence="9" type="ORF">DSTB1V02_LOCUS11078</name>
</gene>
<keyword evidence="3" id="KW-0805">Transcription regulation</keyword>
<dbReference type="OrthoDB" id="6252992at2759"/>
<evidence type="ECO:0000256" key="2">
    <source>
        <dbReference type="ARBA" id="ARBA00007770"/>
    </source>
</evidence>
<sequence length="536" mass="58286">MADLSPMEADSPTGGQKRKSPEDTDGDALSPRKQPSNDVNAAFQGLIDGPDVSDVTANDVDVTEERVAGHSATLGPITSLGGSSGSSGGGFTTRLAHTPTSDFQPPYFPPPYNLPQQHHLEFQPAPSDPYVQQLNSIHQPQHPYGLATQRPDILRRTDNSDPIHVVSISTAALAYEAGPRTESYRIRRPDTVLMHGGHHGLDGGDAIILPNALPTLDDGQGTPVDGDTTFMTDVSDDVENSKELSLSGVVNPTDVFCSVPGRLSLLSSTSKYKVTVGEVQRRLSPPECLNASLLGGVLRRGQARWCYVTVTGLYLCGTRFRMTGFRMKRVEDLYGVFQPSFYGSLDGYPAKSKNGGRLLREKLEKIGLNLPAGRRKAANVTLLTSLVEGEAIHLARDFGYVCETEFPARQIAEYLSRGCGGDPGEQYRRKELILAAKQITKELMDLLNQDRSPLCNTRPQILLEPNIQRHLTHFSLITHGFGSPAIVAALTAVQNYLNESIKYLEKQFPGGNPPPSHVTVSAPQSLDQKPKDLDKK</sequence>
<keyword evidence="5" id="KW-0804">Transcription</keyword>
<keyword evidence="6" id="KW-0539">Nucleus</keyword>
<dbReference type="PRINTS" id="PR01748">
    <property type="entry name" value="AP2TNSCPFCT"/>
</dbReference>
<evidence type="ECO:0000256" key="4">
    <source>
        <dbReference type="ARBA" id="ARBA00023125"/>
    </source>
</evidence>
<comment type="similarity">
    <text evidence="2">Belongs to the AP-2 family.</text>
</comment>
<comment type="subcellular location">
    <subcellularLocation>
        <location evidence="1">Nucleus</location>
    </subcellularLocation>
</comment>
<feature type="region of interest" description="Disordered" evidence="7">
    <location>
        <begin position="507"/>
        <end position="536"/>
    </location>
</feature>
<proteinExistence type="inferred from homology"/>
<dbReference type="EMBL" id="CAJPEV010003444">
    <property type="protein sequence ID" value="CAG0899769.1"/>
    <property type="molecule type" value="Genomic_DNA"/>
</dbReference>
<feature type="domain" description="Transcription factor AP-2 C-terminal" evidence="8">
    <location>
        <begin position="256"/>
        <end position="303"/>
    </location>
</feature>
<protein>
    <recommendedName>
        <fullName evidence="8">Transcription factor AP-2 C-terminal domain-containing protein</fullName>
    </recommendedName>
</protein>
<dbReference type="GO" id="GO:0005634">
    <property type="term" value="C:nucleus"/>
    <property type="evidence" value="ECO:0007669"/>
    <property type="project" value="UniProtKB-SubCell"/>
</dbReference>
<dbReference type="InterPro" id="IPR013854">
    <property type="entry name" value="TF_AP2_C"/>
</dbReference>
<feature type="region of interest" description="Disordered" evidence="7">
    <location>
        <begin position="1"/>
        <end position="52"/>
    </location>
</feature>
<dbReference type="GO" id="GO:0000977">
    <property type="term" value="F:RNA polymerase II transcription regulatory region sequence-specific DNA binding"/>
    <property type="evidence" value="ECO:0007669"/>
    <property type="project" value="TreeGrafter"/>
</dbReference>
<keyword evidence="4" id="KW-0238">DNA-binding</keyword>
<dbReference type="EMBL" id="LR902961">
    <property type="protein sequence ID" value="CAD7251311.1"/>
    <property type="molecule type" value="Genomic_DNA"/>
</dbReference>
<dbReference type="PANTHER" id="PTHR10812:SF17">
    <property type="entry name" value="TRANSCRIPTION FACTOR AP-2, ISOFORM D"/>
    <property type="match status" value="1"/>
</dbReference>
<evidence type="ECO:0000256" key="7">
    <source>
        <dbReference type="SAM" id="MobiDB-lite"/>
    </source>
</evidence>
<dbReference type="InterPro" id="IPR004979">
    <property type="entry name" value="TF_AP2"/>
</dbReference>
<dbReference type="PANTHER" id="PTHR10812">
    <property type="entry name" value="TRANSCRIPTION FACTOR AP-2"/>
    <property type="match status" value="1"/>
</dbReference>
<dbReference type="GO" id="GO:0042127">
    <property type="term" value="P:regulation of cell population proliferation"/>
    <property type="evidence" value="ECO:0007669"/>
    <property type="project" value="TreeGrafter"/>
</dbReference>
<organism evidence="9">
    <name type="scientific">Darwinula stevensoni</name>
    <dbReference type="NCBI Taxonomy" id="69355"/>
    <lineage>
        <taxon>Eukaryota</taxon>
        <taxon>Metazoa</taxon>
        <taxon>Ecdysozoa</taxon>
        <taxon>Arthropoda</taxon>
        <taxon>Crustacea</taxon>
        <taxon>Oligostraca</taxon>
        <taxon>Ostracoda</taxon>
        <taxon>Podocopa</taxon>
        <taxon>Podocopida</taxon>
        <taxon>Darwinulocopina</taxon>
        <taxon>Darwinuloidea</taxon>
        <taxon>Darwinulidae</taxon>
        <taxon>Darwinula</taxon>
    </lineage>
</organism>
<evidence type="ECO:0000259" key="8">
    <source>
        <dbReference type="Pfam" id="PF03299"/>
    </source>
</evidence>
<dbReference type="Proteomes" id="UP000677054">
    <property type="component" value="Unassembled WGS sequence"/>
</dbReference>
<reference evidence="9" key="1">
    <citation type="submission" date="2020-11" db="EMBL/GenBank/DDBJ databases">
        <authorList>
            <person name="Tran Van P."/>
        </authorList>
    </citation>
    <scope>NUCLEOTIDE SEQUENCE</scope>
</reference>